<evidence type="ECO:0000256" key="6">
    <source>
        <dbReference type="ARBA" id="ARBA00023134"/>
    </source>
</evidence>
<dbReference type="FunFam" id="3.40.50.300:FF:000019">
    <property type="entry name" value="Translation initiation factor IF-2"/>
    <property type="match status" value="1"/>
</dbReference>
<dbReference type="HAMAP" id="MF_00100_B">
    <property type="entry name" value="IF_2_B"/>
    <property type="match status" value="1"/>
</dbReference>
<dbReference type="CDD" id="cd03702">
    <property type="entry name" value="IF2_mtIF2_II"/>
    <property type="match status" value="1"/>
</dbReference>
<keyword evidence="5 8" id="KW-0648">Protein biosynthesis</keyword>
<comment type="subcellular location">
    <subcellularLocation>
        <location evidence="8">Cytoplasm</location>
    </subcellularLocation>
</comment>
<keyword evidence="3 8" id="KW-0396">Initiation factor</keyword>
<dbReference type="Proteomes" id="UP000027088">
    <property type="component" value="Chromosome"/>
</dbReference>
<dbReference type="InterPro" id="IPR006847">
    <property type="entry name" value="IF2_N"/>
</dbReference>
<feature type="binding site" evidence="8">
    <location>
        <begin position="119"/>
        <end position="126"/>
    </location>
    <ligand>
        <name>GTP</name>
        <dbReference type="ChEBI" id="CHEBI:37565"/>
    </ligand>
</feature>
<feature type="domain" description="Tr-type G" evidence="10">
    <location>
        <begin position="110"/>
        <end position="279"/>
    </location>
</feature>
<dbReference type="NCBIfam" id="TIGR00231">
    <property type="entry name" value="small_GTP"/>
    <property type="match status" value="1"/>
</dbReference>
<evidence type="ECO:0000256" key="2">
    <source>
        <dbReference type="ARBA" id="ARBA00020675"/>
    </source>
</evidence>
<dbReference type="FunFam" id="3.40.50.10050:FF:000001">
    <property type="entry name" value="Translation initiation factor IF-2"/>
    <property type="match status" value="1"/>
</dbReference>
<evidence type="ECO:0000313" key="11">
    <source>
        <dbReference type="EMBL" id="AIA29770.1"/>
    </source>
</evidence>
<feature type="binding site" evidence="8">
    <location>
        <begin position="165"/>
        <end position="169"/>
    </location>
    <ligand>
        <name>GTP</name>
        <dbReference type="ChEBI" id="CHEBI:37565"/>
    </ligand>
</feature>
<dbReference type="InterPro" id="IPR027417">
    <property type="entry name" value="P-loop_NTPase"/>
</dbReference>
<dbReference type="eggNOG" id="COG0532">
    <property type="taxonomic scope" value="Bacteria"/>
</dbReference>
<dbReference type="PANTHER" id="PTHR43381">
    <property type="entry name" value="TRANSLATION INITIATION FACTOR IF-2-RELATED"/>
    <property type="match status" value="1"/>
</dbReference>
<dbReference type="Pfam" id="PF04760">
    <property type="entry name" value="IF2_N"/>
    <property type="match status" value="1"/>
</dbReference>
<dbReference type="SUPFAM" id="SSF52156">
    <property type="entry name" value="Initiation factor IF2/eIF5b, domain 3"/>
    <property type="match status" value="1"/>
</dbReference>
<keyword evidence="6 8" id="KW-0342">GTP-binding</keyword>
<evidence type="ECO:0000259" key="10">
    <source>
        <dbReference type="PROSITE" id="PS51722"/>
    </source>
</evidence>
<organism evidence="11 12">
    <name type="scientific">Mycoplasmopsis californica</name>
    <dbReference type="NCBI Taxonomy" id="2113"/>
    <lineage>
        <taxon>Bacteria</taxon>
        <taxon>Bacillati</taxon>
        <taxon>Mycoplasmatota</taxon>
        <taxon>Mycoplasmoidales</taxon>
        <taxon>Metamycoplasmataceae</taxon>
        <taxon>Mycoplasmopsis</taxon>
    </lineage>
</organism>
<dbReference type="InterPro" id="IPR015760">
    <property type="entry name" value="TIF_IF2"/>
</dbReference>
<keyword evidence="8" id="KW-0963">Cytoplasm</keyword>
<evidence type="ECO:0000256" key="7">
    <source>
        <dbReference type="ARBA" id="ARBA00025162"/>
    </source>
</evidence>
<evidence type="ECO:0000256" key="5">
    <source>
        <dbReference type="ARBA" id="ARBA00022917"/>
    </source>
</evidence>
<comment type="similarity">
    <text evidence="1 8 9">Belongs to the TRAFAC class translation factor GTPase superfamily. Classic translation factor GTPase family. IF-2 subfamily.</text>
</comment>
<dbReference type="GO" id="GO:0003924">
    <property type="term" value="F:GTPase activity"/>
    <property type="evidence" value="ECO:0007669"/>
    <property type="project" value="UniProtKB-UniRule"/>
</dbReference>
<dbReference type="NCBIfam" id="TIGR00487">
    <property type="entry name" value="IF-2"/>
    <property type="match status" value="1"/>
</dbReference>
<dbReference type="InterPro" id="IPR023115">
    <property type="entry name" value="TIF_IF2_dom3"/>
</dbReference>
<dbReference type="PROSITE" id="PS51722">
    <property type="entry name" value="G_TR_2"/>
    <property type="match status" value="1"/>
</dbReference>
<dbReference type="Gene3D" id="3.40.50.300">
    <property type="entry name" value="P-loop containing nucleotide triphosphate hydrolases"/>
    <property type="match status" value="1"/>
</dbReference>
<dbReference type="Gene3D" id="2.40.30.10">
    <property type="entry name" value="Translation factors"/>
    <property type="match status" value="2"/>
</dbReference>
<dbReference type="Pfam" id="PF11987">
    <property type="entry name" value="IF-2"/>
    <property type="match status" value="1"/>
</dbReference>
<comment type="function">
    <text evidence="7 8 9">One of the essential components for the initiation of protein synthesis. Protects formylmethionyl-tRNA from spontaneous hydrolysis and promotes its binding to the 30S ribosomal subunits. Also involved in the hydrolysis of GTP during the formation of the 70S ribosomal complex.</text>
</comment>
<evidence type="ECO:0000313" key="12">
    <source>
        <dbReference type="Proteomes" id="UP000027088"/>
    </source>
</evidence>
<dbReference type="SUPFAM" id="SSF52540">
    <property type="entry name" value="P-loop containing nucleoside triphosphate hydrolases"/>
    <property type="match status" value="1"/>
</dbReference>
<accession>A0A059XRY8</accession>
<evidence type="ECO:0000256" key="4">
    <source>
        <dbReference type="ARBA" id="ARBA00022741"/>
    </source>
</evidence>
<dbReference type="InterPro" id="IPR044145">
    <property type="entry name" value="IF2_II"/>
</dbReference>
<dbReference type="InterPro" id="IPR053905">
    <property type="entry name" value="EF-G-like_DII"/>
</dbReference>
<dbReference type="GO" id="GO:0003743">
    <property type="term" value="F:translation initiation factor activity"/>
    <property type="evidence" value="ECO:0007669"/>
    <property type="project" value="UniProtKB-UniRule"/>
</dbReference>
<protein>
    <recommendedName>
        <fullName evidence="2 8">Translation initiation factor IF-2</fullName>
    </recommendedName>
</protein>
<keyword evidence="12" id="KW-1185">Reference proteome</keyword>
<feature type="region of interest" description="G-domain" evidence="8">
    <location>
        <begin position="113"/>
        <end position="261"/>
    </location>
</feature>
<dbReference type="GO" id="GO:0005737">
    <property type="term" value="C:cytoplasm"/>
    <property type="evidence" value="ECO:0007669"/>
    <property type="project" value="UniProtKB-SubCell"/>
</dbReference>
<dbReference type="FunFam" id="2.40.30.10:FF:000054">
    <property type="entry name" value="Translation initiation factor IF-2"/>
    <property type="match status" value="1"/>
</dbReference>
<dbReference type="PANTHER" id="PTHR43381:SF5">
    <property type="entry name" value="TR-TYPE G DOMAIN-CONTAINING PROTEIN"/>
    <property type="match status" value="1"/>
</dbReference>
<dbReference type="InterPro" id="IPR000178">
    <property type="entry name" value="TF_IF2_bacterial-like"/>
</dbReference>
<dbReference type="FunFam" id="2.40.30.10:FF:000008">
    <property type="entry name" value="Translation initiation factor IF-2"/>
    <property type="match status" value="1"/>
</dbReference>
<evidence type="ECO:0000256" key="3">
    <source>
        <dbReference type="ARBA" id="ARBA00022540"/>
    </source>
</evidence>
<keyword evidence="4 8" id="KW-0547">Nucleotide-binding</keyword>
<dbReference type="AlphaFoldDB" id="A0A059XRY8"/>
<dbReference type="InterPro" id="IPR005225">
    <property type="entry name" value="Small_GTP-bd"/>
</dbReference>
<name>A0A059XRY8_9BACT</name>
<sequence>MSKKNRLSNQKDVESQLKNIKTEVKNGVFIFTNSMPLGEFATKIGLNANDLIKRFMMRGKMYQINHMLEEEEIAEVCLENGLDFKKEQNIDASNFLNRVEFNDDESMLVKRPPVITIMGHVDHGKTTLLDYIHNSKIAQSESSGITQHVGAYQVKSSKGDITFIDTPGHEIFTQMRSRGAQITDIVILVVAADDGVMPQTKEAIQHSKAANAPIIVFVNKMDKAVKDTERVKRELAENDVIVEEYGGDVPIIYGSAKTGEGIDLLLDTIIALADLMELKANPSRYPAGIVLESRSDKGVGTVSTLIITNGTLFKGDFMVAGSSYGRIKALKDTAGNNIESATPGTPVVVSGLNTAPLAGDRFISFEDEKYAKKIALEKQQMDKKQDLFNRSQNTNDEDGKKILNVIIRSDVQGTAEALKASIDGMNNNEAIIKVIGAQSGQVTNFDLLLAQTSNTIIVTFRIKPSPNIKQNAKQSGIKIVYYDVVYSVIEDMQAWLDGEKAVIYEEKKIGSGHVVKTFFFSKVGTIAGVMLDEGVVKAGCKVKIIRNRKLIYEGVIDSLKRDVNDVKEVEKGKDFGMTIKKYNDFKEDDIIEFFEDVAVTI</sequence>
<dbReference type="Pfam" id="PF00009">
    <property type="entry name" value="GTP_EFTU"/>
    <property type="match status" value="1"/>
</dbReference>
<dbReference type="GO" id="GO:0005525">
    <property type="term" value="F:GTP binding"/>
    <property type="evidence" value="ECO:0007669"/>
    <property type="project" value="UniProtKB-KW"/>
</dbReference>
<dbReference type="CDD" id="cd03692">
    <property type="entry name" value="mtIF2_IVc"/>
    <property type="match status" value="1"/>
</dbReference>
<proteinExistence type="inferred from homology"/>
<dbReference type="PRINTS" id="PR00315">
    <property type="entry name" value="ELONGATNFCT"/>
</dbReference>
<evidence type="ECO:0000256" key="1">
    <source>
        <dbReference type="ARBA" id="ARBA00007733"/>
    </source>
</evidence>
<feature type="binding site" evidence="8">
    <location>
        <begin position="219"/>
        <end position="222"/>
    </location>
    <ligand>
        <name>GTP</name>
        <dbReference type="ChEBI" id="CHEBI:37565"/>
    </ligand>
</feature>
<reference evidence="11 12" key="1">
    <citation type="journal article" date="2014" name="Genome Announc.">
        <title>Complete Genome Sequence of the Bovine Mastitis Pathogen Mycoplasma californicum Strain ST-6T (ATCC 33461T).</title>
        <authorList>
            <person name="Calcutt M.J."/>
            <person name="Foecking M.F."/>
            <person name="Fox L.K."/>
        </authorList>
    </citation>
    <scope>NUCLEOTIDE SEQUENCE [LARGE SCALE GENOMIC DNA]</scope>
    <source>
        <strain evidence="11 12">ST-6</strain>
    </source>
</reference>
<dbReference type="Pfam" id="PF22042">
    <property type="entry name" value="EF-G_D2"/>
    <property type="match status" value="1"/>
</dbReference>
<dbReference type="InterPro" id="IPR036925">
    <property type="entry name" value="TIF_IF2_dom3_sf"/>
</dbReference>
<evidence type="ECO:0000256" key="8">
    <source>
        <dbReference type="HAMAP-Rule" id="MF_00100"/>
    </source>
</evidence>
<dbReference type="Gene3D" id="3.40.50.10050">
    <property type="entry name" value="Translation initiation factor IF- 2, domain 3"/>
    <property type="match status" value="1"/>
</dbReference>
<dbReference type="EMBL" id="CP007521">
    <property type="protein sequence ID" value="AIA29770.1"/>
    <property type="molecule type" value="Genomic_DNA"/>
</dbReference>
<gene>
    <name evidence="8 11" type="primary">infB</name>
    <name evidence="11" type="ORF">MCFN_03310</name>
</gene>
<dbReference type="CDD" id="cd01887">
    <property type="entry name" value="IF2_eIF5B"/>
    <property type="match status" value="1"/>
</dbReference>
<dbReference type="SUPFAM" id="SSF50447">
    <property type="entry name" value="Translation proteins"/>
    <property type="match status" value="2"/>
</dbReference>
<dbReference type="InterPro" id="IPR000795">
    <property type="entry name" value="T_Tr_GTP-bd_dom"/>
</dbReference>
<dbReference type="InterPro" id="IPR009000">
    <property type="entry name" value="Transl_B-barrel_sf"/>
</dbReference>
<dbReference type="RefSeq" id="WP_038562317.1">
    <property type="nucleotide sequence ID" value="NZ_CP007521.1"/>
</dbReference>
<evidence type="ECO:0000256" key="9">
    <source>
        <dbReference type="RuleBase" id="RU000644"/>
    </source>
</evidence>
<dbReference type="KEGG" id="mcr:MCFN_03310"/>